<dbReference type="RefSeq" id="WP_205635625.1">
    <property type="nucleotide sequence ID" value="NZ_FNAC01000021.1"/>
</dbReference>
<evidence type="ECO:0000256" key="7">
    <source>
        <dbReference type="SAM" id="SignalP"/>
    </source>
</evidence>
<feature type="domain" description="Glycoside hydrolase family 3 N-terminal" evidence="8">
    <location>
        <begin position="132"/>
        <end position="477"/>
    </location>
</feature>
<protein>
    <recommendedName>
        <fullName evidence="3">beta-glucosidase</fullName>
        <ecNumber evidence="3">3.2.1.21</ecNumber>
    </recommendedName>
</protein>
<reference evidence="11" key="1">
    <citation type="submission" date="2016-10" db="EMBL/GenBank/DDBJ databases">
        <authorList>
            <person name="Varghese N."/>
            <person name="Submissions S."/>
        </authorList>
    </citation>
    <scope>NUCLEOTIDE SEQUENCE [LARGE SCALE GENOMIC DNA]</scope>
    <source>
        <strain evidence="11">DSM 23095</strain>
    </source>
</reference>
<dbReference type="STRING" id="686796.SAMN04488104_102122"/>
<dbReference type="Pfam" id="PF01915">
    <property type="entry name" value="Glyco_hydro_3_C"/>
    <property type="match status" value="1"/>
</dbReference>
<comment type="catalytic activity">
    <reaction evidence="1">
        <text>Hydrolysis of terminal, non-reducing beta-D-glucosyl residues with release of beta-D-glucose.</text>
        <dbReference type="EC" id="3.2.1.21"/>
    </reaction>
</comment>
<dbReference type="GO" id="GO:0009251">
    <property type="term" value="P:glucan catabolic process"/>
    <property type="evidence" value="ECO:0007669"/>
    <property type="project" value="TreeGrafter"/>
</dbReference>
<name>A0A1G6T802_9BACT</name>
<dbReference type="Gene3D" id="3.20.20.300">
    <property type="entry name" value="Glycoside hydrolase, family 3, N-terminal domain"/>
    <property type="match status" value="1"/>
</dbReference>
<evidence type="ECO:0000256" key="2">
    <source>
        <dbReference type="ARBA" id="ARBA00005336"/>
    </source>
</evidence>
<dbReference type="SUPFAM" id="SSF51445">
    <property type="entry name" value="(Trans)glycosidases"/>
    <property type="match status" value="1"/>
</dbReference>
<evidence type="ECO:0000256" key="4">
    <source>
        <dbReference type="ARBA" id="ARBA00022729"/>
    </source>
</evidence>
<organism evidence="10 11">
    <name type="scientific">Algoriphagus faecimaris</name>
    <dbReference type="NCBI Taxonomy" id="686796"/>
    <lineage>
        <taxon>Bacteria</taxon>
        <taxon>Pseudomonadati</taxon>
        <taxon>Bacteroidota</taxon>
        <taxon>Cytophagia</taxon>
        <taxon>Cytophagales</taxon>
        <taxon>Cyclobacteriaceae</taxon>
        <taxon>Algoriphagus</taxon>
    </lineage>
</organism>
<keyword evidence="6" id="KW-0326">Glycosidase</keyword>
<feature type="signal peptide" evidence="7">
    <location>
        <begin position="1"/>
        <end position="25"/>
    </location>
</feature>
<keyword evidence="5" id="KW-0378">Hydrolase</keyword>
<keyword evidence="4 7" id="KW-0732">Signal</keyword>
<evidence type="ECO:0000256" key="6">
    <source>
        <dbReference type="ARBA" id="ARBA00023295"/>
    </source>
</evidence>
<evidence type="ECO:0000256" key="1">
    <source>
        <dbReference type="ARBA" id="ARBA00000448"/>
    </source>
</evidence>
<comment type="similarity">
    <text evidence="2">Belongs to the glycosyl hydrolase 3 family.</text>
</comment>
<dbReference type="Gene3D" id="3.40.50.1700">
    <property type="entry name" value="Glycoside hydrolase family 3 C-terminal domain"/>
    <property type="match status" value="1"/>
</dbReference>
<dbReference type="InterPro" id="IPR036962">
    <property type="entry name" value="Glyco_hydro_3_N_sf"/>
</dbReference>
<evidence type="ECO:0000256" key="5">
    <source>
        <dbReference type="ARBA" id="ARBA00022801"/>
    </source>
</evidence>
<dbReference type="AlphaFoldDB" id="A0A1G6T802"/>
<evidence type="ECO:0000256" key="3">
    <source>
        <dbReference type="ARBA" id="ARBA00012744"/>
    </source>
</evidence>
<dbReference type="InterPro" id="IPR036881">
    <property type="entry name" value="Glyco_hydro_3_C_sf"/>
</dbReference>
<dbReference type="InterPro" id="IPR001764">
    <property type="entry name" value="Glyco_hydro_3_N"/>
</dbReference>
<dbReference type="EMBL" id="FNAC01000021">
    <property type="protein sequence ID" value="SDD25242.1"/>
    <property type="molecule type" value="Genomic_DNA"/>
</dbReference>
<dbReference type="InterPro" id="IPR051915">
    <property type="entry name" value="Cellulose_Degrad_GH3"/>
</dbReference>
<dbReference type="PANTHER" id="PTHR30620">
    <property type="entry name" value="PERIPLASMIC BETA-GLUCOSIDASE-RELATED"/>
    <property type="match status" value="1"/>
</dbReference>
<feature type="chain" id="PRO_5011792392" description="beta-glucosidase" evidence="7">
    <location>
        <begin position="26"/>
        <end position="773"/>
    </location>
</feature>
<dbReference type="Pfam" id="PF00933">
    <property type="entry name" value="Glyco_hydro_3"/>
    <property type="match status" value="1"/>
</dbReference>
<dbReference type="InterPro" id="IPR017853">
    <property type="entry name" value="GH"/>
</dbReference>
<dbReference type="SUPFAM" id="SSF52279">
    <property type="entry name" value="Beta-D-glucan exohydrolase, C-terminal domain"/>
    <property type="match status" value="1"/>
</dbReference>
<dbReference type="EC" id="3.2.1.21" evidence="3"/>
<dbReference type="PANTHER" id="PTHR30620:SF16">
    <property type="entry name" value="LYSOSOMAL BETA GLUCOSIDASE"/>
    <property type="match status" value="1"/>
</dbReference>
<evidence type="ECO:0000313" key="10">
    <source>
        <dbReference type="EMBL" id="SDD25242.1"/>
    </source>
</evidence>
<sequence>MKAFLTYTNVLFLLILMLSCTQNQLDETVLNDGTIILTQSAGATLGYSPKSGLQLIEDQGLFFKDLNQNSQLDIYEDWRVSTEDRARNLASQMTKEQIAGLMLYSSHQSIPANPVGFGAGTYGGKPLSESGMPSSSISDQQKKFLEEDNLRHVLLTRVESPQVAAEWNNRVQAFVEGLGLGIPANNSSDPRHGPVASTEYNAGAGGQISMWPESLGLAATFDPVLVERFGAVASMEYRALGISTALSPQIDLGTEPRWNRIKGTFGEDSQLSAALARAYVDGFQTSKGDSEIANGWGFHSVNAMVKHWPSGGPEEGGRDGHFAYGKFAVYPGDNFEEHLVPFTEGAFKLEGPTKTAAAVMPYYTISVGQDSVANGYSKYLITDLLRTTYGYDGVVCTDWGVTGNEGPSVEVFAGKPWGLEAKTIVERHYQSLMAGVDQFGGNNDKIPVLEAFEMMEKEMGKEAARAHIEQSAVRLLRNIFNAGLFENPYLDAQISQEFVGNPDLMKEGFEAQIKSVVLLKNESKVLPLQEKKKVFIPKKYIPSTTNWWGVKSEAKWVDPVNLSIASNYVELVDTPQEADLAIVFASSPESGTGYAPEDRANGGNGYVPISLQYEPYTAELAREKSLAAGDPVVDPTITNRSYRGKTVETANAQDLKSILDTKAQLDGKPVIVVITAANPMVMSEFESEVDGIFFHFGVQDQVIFELLTGKYEPSALLPIQLPASMATVETQLEDMPHDMEVHIDEAGNAYDFAFGMNWSGKIADERVARFKKD</sequence>
<keyword evidence="11" id="KW-1185">Reference proteome</keyword>
<evidence type="ECO:0000259" key="9">
    <source>
        <dbReference type="Pfam" id="PF01915"/>
    </source>
</evidence>
<dbReference type="Proteomes" id="UP000199060">
    <property type="component" value="Unassembled WGS sequence"/>
</dbReference>
<evidence type="ECO:0000313" key="11">
    <source>
        <dbReference type="Proteomes" id="UP000199060"/>
    </source>
</evidence>
<gene>
    <name evidence="10" type="ORF">SAMN04488104_102122</name>
</gene>
<evidence type="ECO:0000259" key="8">
    <source>
        <dbReference type="Pfam" id="PF00933"/>
    </source>
</evidence>
<dbReference type="PRINTS" id="PR00133">
    <property type="entry name" value="GLHYDRLASE3"/>
</dbReference>
<dbReference type="PROSITE" id="PS51257">
    <property type="entry name" value="PROKAR_LIPOPROTEIN"/>
    <property type="match status" value="1"/>
</dbReference>
<accession>A0A1G6T802</accession>
<proteinExistence type="inferred from homology"/>
<dbReference type="InterPro" id="IPR002772">
    <property type="entry name" value="Glyco_hydro_3_C"/>
</dbReference>
<feature type="domain" description="Glycoside hydrolase family 3 C-terminal" evidence="9">
    <location>
        <begin position="516"/>
        <end position="757"/>
    </location>
</feature>
<dbReference type="GO" id="GO:0008422">
    <property type="term" value="F:beta-glucosidase activity"/>
    <property type="evidence" value="ECO:0007669"/>
    <property type="project" value="UniProtKB-EC"/>
</dbReference>